<dbReference type="InterPro" id="IPR046778">
    <property type="entry name" value="UPF0758_N"/>
</dbReference>
<dbReference type="RefSeq" id="WP_086071936.1">
    <property type="nucleotide sequence ID" value="NZ_CP021109.1"/>
</dbReference>
<sequence>MLLARPPLAAEERPRERLLRHGPAVLTDAELLAIVLRTGTAGRPVLALARDILAHFDGLRGLFAARPETLTKVHGLGSAKSCQVLSVLELARRAMREELGAGCALDQPARVKQYCVALLGHREVEHCIALYLDNRLRLVATGEVARGTLSQASVYPREVVRDALRHHAAALILAHNHPSGLATPSEADQRLTRHLKEALALVDVRLLDHLIVAGGAALSMAEQGRM</sequence>
<keyword evidence="3" id="KW-0378">Hydrolase</keyword>
<dbReference type="CDD" id="cd08071">
    <property type="entry name" value="MPN_DUF2466"/>
    <property type="match status" value="1"/>
</dbReference>
<dbReference type="Pfam" id="PF04002">
    <property type="entry name" value="RadC"/>
    <property type="match status" value="1"/>
</dbReference>
<keyword evidence="4" id="KW-0862">Zinc</keyword>
<dbReference type="GO" id="GO:0046872">
    <property type="term" value="F:metal ion binding"/>
    <property type="evidence" value="ECO:0007669"/>
    <property type="project" value="UniProtKB-KW"/>
</dbReference>
<keyword evidence="9" id="KW-1185">Reference proteome</keyword>
<proteinExistence type="inferred from homology"/>
<evidence type="ECO:0000256" key="6">
    <source>
        <dbReference type="RuleBase" id="RU003797"/>
    </source>
</evidence>
<accession>A0A1W6YYD2</accession>
<dbReference type="SUPFAM" id="SSF102712">
    <property type="entry name" value="JAB1/MPN domain"/>
    <property type="match status" value="1"/>
</dbReference>
<dbReference type="Proteomes" id="UP000194139">
    <property type="component" value="Chromosome"/>
</dbReference>
<dbReference type="InterPro" id="IPR025657">
    <property type="entry name" value="RadC_JAB"/>
</dbReference>
<keyword evidence="2" id="KW-0479">Metal-binding</keyword>
<dbReference type="SUPFAM" id="SSF47781">
    <property type="entry name" value="RuvA domain 2-like"/>
    <property type="match status" value="1"/>
</dbReference>
<evidence type="ECO:0000259" key="7">
    <source>
        <dbReference type="PROSITE" id="PS50249"/>
    </source>
</evidence>
<dbReference type="EMBL" id="CP021109">
    <property type="protein sequence ID" value="ARP86001.1"/>
    <property type="molecule type" value="Genomic_DNA"/>
</dbReference>
<dbReference type="NCBIfam" id="TIGR00608">
    <property type="entry name" value="radc"/>
    <property type="match status" value="1"/>
</dbReference>
<dbReference type="InterPro" id="IPR020891">
    <property type="entry name" value="UPF0758_CS"/>
</dbReference>
<dbReference type="InterPro" id="IPR001405">
    <property type="entry name" value="UPF0758"/>
</dbReference>
<keyword evidence="1" id="KW-0645">Protease</keyword>
<dbReference type="PROSITE" id="PS50249">
    <property type="entry name" value="MPN"/>
    <property type="match status" value="1"/>
</dbReference>
<dbReference type="PROSITE" id="PS01302">
    <property type="entry name" value="UPF0758"/>
    <property type="match status" value="1"/>
</dbReference>
<feature type="domain" description="MPN" evidence="7">
    <location>
        <begin position="104"/>
        <end position="226"/>
    </location>
</feature>
<dbReference type="GO" id="GO:0008237">
    <property type="term" value="F:metallopeptidase activity"/>
    <property type="evidence" value="ECO:0007669"/>
    <property type="project" value="UniProtKB-KW"/>
</dbReference>
<dbReference type="GO" id="GO:0006508">
    <property type="term" value="P:proteolysis"/>
    <property type="evidence" value="ECO:0007669"/>
    <property type="project" value="UniProtKB-KW"/>
</dbReference>
<evidence type="ECO:0000256" key="1">
    <source>
        <dbReference type="ARBA" id="ARBA00022670"/>
    </source>
</evidence>
<dbReference type="Pfam" id="PF20582">
    <property type="entry name" value="UPF0758_N"/>
    <property type="match status" value="1"/>
</dbReference>
<comment type="similarity">
    <text evidence="6">Belongs to the UPF0758 family.</text>
</comment>
<reference evidence="8 9" key="1">
    <citation type="submission" date="2017-05" db="EMBL/GenBank/DDBJ databases">
        <title>Complete and WGS of Bordetella genogroups.</title>
        <authorList>
            <person name="Spilker T."/>
            <person name="LiPuma J."/>
        </authorList>
    </citation>
    <scope>NUCLEOTIDE SEQUENCE [LARGE SCALE GENOMIC DNA]</scope>
    <source>
        <strain evidence="8 9">AU17164</strain>
    </source>
</reference>
<dbReference type="AlphaFoldDB" id="A0A1W6YYD2"/>
<dbReference type="InterPro" id="IPR037518">
    <property type="entry name" value="MPN"/>
</dbReference>
<evidence type="ECO:0000313" key="8">
    <source>
        <dbReference type="EMBL" id="ARP86001.1"/>
    </source>
</evidence>
<dbReference type="InterPro" id="IPR010994">
    <property type="entry name" value="RuvA_2-like"/>
</dbReference>
<name>A0A1W6YYD2_9BORD</name>
<dbReference type="Gene3D" id="3.40.140.10">
    <property type="entry name" value="Cytidine Deaminase, domain 2"/>
    <property type="match status" value="1"/>
</dbReference>
<gene>
    <name evidence="8" type="ORF">CAL13_07115</name>
</gene>
<evidence type="ECO:0000256" key="4">
    <source>
        <dbReference type="ARBA" id="ARBA00022833"/>
    </source>
</evidence>
<keyword evidence="5" id="KW-0482">Metalloprotease</keyword>
<protein>
    <recommendedName>
        <fullName evidence="7">MPN domain-containing protein</fullName>
    </recommendedName>
</protein>
<dbReference type="NCBIfam" id="NF000642">
    <property type="entry name" value="PRK00024.1"/>
    <property type="match status" value="1"/>
</dbReference>
<dbReference type="PANTHER" id="PTHR30471:SF3">
    <property type="entry name" value="UPF0758 PROTEIN YEES-RELATED"/>
    <property type="match status" value="1"/>
</dbReference>
<evidence type="ECO:0000256" key="3">
    <source>
        <dbReference type="ARBA" id="ARBA00022801"/>
    </source>
</evidence>
<evidence type="ECO:0000256" key="2">
    <source>
        <dbReference type="ARBA" id="ARBA00022723"/>
    </source>
</evidence>
<organism evidence="8 9">
    <name type="scientific">Bordetella genomosp. 9</name>
    <dbReference type="NCBI Taxonomy" id="1416803"/>
    <lineage>
        <taxon>Bacteria</taxon>
        <taxon>Pseudomonadati</taxon>
        <taxon>Pseudomonadota</taxon>
        <taxon>Betaproteobacteria</taxon>
        <taxon>Burkholderiales</taxon>
        <taxon>Alcaligenaceae</taxon>
        <taxon>Bordetella</taxon>
    </lineage>
</organism>
<dbReference type="PANTHER" id="PTHR30471">
    <property type="entry name" value="DNA REPAIR PROTEIN RADC"/>
    <property type="match status" value="1"/>
</dbReference>
<evidence type="ECO:0000256" key="5">
    <source>
        <dbReference type="ARBA" id="ARBA00023049"/>
    </source>
</evidence>
<evidence type="ECO:0000313" key="9">
    <source>
        <dbReference type="Proteomes" id="UP000194139"/>
    </source>
</evidence>